<dbReference type="SMART" id="SM00255">
    <property type="entry name" value="TIR"/>
    <property type="match status" value="1"/>
</dbReference>
<accession>V3ZXT7</accession>
<keyword evidence="15" id="KW-1185">Reference proteome</keyword>
<keyword evidence="10" id="KW-0325">Glycoprotein</keyword>
<evidence type="ECO:0000256" key="6">
    <source>
        <dbReference type="ARBA" id="ARBA00022737"/>
    </source>
</evidence>
<dbReference type="SUPFAM" id="SSF52058">
    <property type="entry name" value="L domain-like"/>
    <property type="match status" value="2"/>
</dbReference>
<dbReference type="HOGENOM" id="CLU_387474_0_0_1"/>
<dbReference type="Proteomes" id="UP000030746">
    <property type="component" value="Unassembled WGS sequence"/>
</dbReference>
<sequence length="713" mass="83316">MTSLCTLSLTVFFCCFYQIDTSCVYDDYTDILVNDVTKLKSIVESNRIYLDLSNRNLTDIKDISRMIKESGVGHTIIKLDISYNNIENLPSDIFQHLPQVRSLNISNNNLTSLHPDTFIHNYCLRTLDISYNNLENLPSGLLGSKDISLLGLTFFDVSHNKIKTMGYELFYEGLNSLRHVNISYNKLEYFEPWPYSTNQTISKPIDGYVFNFSHNNIRDFSNKMKYYVGHEQPFSVDLNFNNLSRLRMDSFKVLFKPSNDFTEYNLAHLNIDIRYNPWICDCEMYPFVRSFVDSFLRTHPLLAGINCASPPLLAGKSFTYLVDNPQVLVCNITYNCPDRCFCEDRPDDRLILIDCSHTNQLTMPLNLPRVSKCSPNSRVNLMMDLSHNKINNIIWTNYTQNIIYLNISNNVIDKIESKFLKHAHSNLSLDIGNNMFKSLPNAIQNIHYNNLYFDNNPLECNCDFLWFNDWIRLHAKHNNYTCTIKNDKHYIKDVTYNSLHCYTDLAILLCSILIPIFAIVVFAVLVYHKWIYETKVILSHILEIASKSHTNLDKSEKALYKYDVYISSNVESTDTRLWIRDNLLKKLDKYGLKVYYPPRNNPANDCRIDVMVENIATSRKILIILDESYLHGGWCIEEFDQAHQNMCEENKRKIIVFLCSNNINLDDIQQESLKTYIKHEQLIKRDDFLCWSKLRYEISNKCDEDKKVKVIHA</sequence>
<dbReference type="PANTHER" id="PTHR24365:SF541">
    <property type="entry name" value="PROTEIN TOLL-RELATED"/>
    <property type="match status" value="1"/>
</dbReference>
<dbReference type="Pfam" id="PF01582">
    <property type="entry name" value="TIR"/>
    <property type="match status" value="1"/>
</dbReference>
<dbReference type="InterPro" id="IPR032675">
    <property type="entry name" value="LRR_dom_sf"/>
</dbReference>
<proteinExistence type="inferred from homology"/>
<dbReference type="GO" id="GO:0005886">
    <property type="term" value="C:plasma membrane"/>
    <property type="evidence" value="ECO:0007669"/>
    <property type="project" value="TreeGrafter"/>
</dbReference>
<evidence type="ECO:0000256" key="4">
    <source>
        <dbReference type="ARBA" id="ARBA00022692"/>
    </source>
</evidence>
<comment type="subcellular location">
    <subcellularLocation>
        <location evidence="1">Membrane</location>
        <topology evidence="1">Single-pass type I membrane protein</topology>
    </subcellularLocation>
</comment>
<dbReference type="OMA" id="EITMANN"/>
<dbReference type="PANTHER" id="PTHR24365">
    <property type="entry name" value="TOLL-LIKE RECEPTOR"/>
    <property type="match status" value="1"/>
</dbReference>
<feature type="signal peptide" evidence="12">
    <location>
        <begin position="1"/>
        <end position="21"/>
    </location>
</feature>
<keyword evidence="7 11" id="KW-1133">Transmembrane helix</keyword>
<evidence type="ECO:0000313" key="15">
    <source>
        <dbReference type="Proteomes" id="UP000030746"/>
    </source>
</evidence>
<evidence type="ECO:0000256" key="2">
    <source>
        <dbReference type="ARBA" id="ARBA00009634"/>
    </source>
</evidence>
<protein>
    <recommendedName>
        <fullName evidence="13">TIR domain-containing protein</fullName>
    </recommendedName>
</protein>
<dbReference type="Gene3D" id="3.80.10.10">
    <property type="entry name" value="Ribonuclease Inhibitor"/>
    <property type="match status" value="3"/>
</dbReference>
<dbReference type="InterPro" id="IPR003591">
    <property type="entry name" value="Leu-rich_rpt_typical-subtyp"/>
</dbReference>
<dbReference type="SMART" id="SM00082">
    <property type="entry name" value="LRRCT"/>
    <property type="match status" value="2"/>
</dbReference>
<evidence type="ECO:0000256" key="10">
    <source>
        <dbReference type="ARBA" id="ARBA00023180"/>
    </source>
</evidence>
<dbReference type="Pfam" id="PF13855">
    <property type="entry name" value="LRR_8"/>
    <property type="match status" value="1"/>
</dbReference>
<dbReference type="STRING" id="225164.V3ZXT7"/>
<dbReference type="EMBL" id="KB203251">
    <property type="protein sequence ID" value="ESO85801.1"/>
    <property type="molecule type" value="Genomic_DNA"/>
</dbReference>
<keyword evidence="6" id="KW-0677">Repeat</keyword>
<evidence type="ECO:0000256" key="12">
    <source>
        <dbReference type="SAM" id="SignalP"/>
    </source>
</evidence>
<organism evidence="14 15">
    <name type="scientific">Lottia gigantea</name>
    <name type="common">Giant owl limpet</name>
    <dbReference type="NCBI Taxonomy" id="225164"/>
    <lineage>
        <taxon>Eukaryota</taxon>
        <taxon>Metazoa</taxon>
        <taxon>Spiralia</taxon>
        <taxon>Lophotrochozoa</taxon>
        <taxon>Mollusca</taxon>
        <taxon>Gastropoda</taxon>
        <taxon>Patellogastropoda</taxon>
        <taxon>Lottioidea</taxon>
        <taxon>Lottiidae</taxon>
        <taxon>Lottia</taxon>
    </lineage>
</organism>
<dbReference type="RefSeq" id="XP_009063532.1">
    <property type="nucleotide sequence ID" value="XM_009065284.1"/>
</dbReference>
<dbReference type="CTD" id="20240693"/>
<dbReference type="InterPro" id="IPR035897">
    <property type="entry name" value="Toll_tir_struct_dom_sf"/>
</dbReference>
<keyword evidence="8 11" id="KW-0472">Membrane</keyword>
<keyword evidence="4 11" id="KW-0812">Transmembrane</keyword>
<feature type="chain" id="PRO_5004716186" description="TIR domain-containing protein" evidence="12">
    <location>
        <begin position="22"/>
        <end position="713"/>
    </location>
</feature>
<evidence type="ECO:0000256" key="1">
    <source>
        <dbReference type="ARBA" id="ARBA00004479"/>
    </source>
</evidence>
<evidence type="ECO:0000256" key="9">
    <source>
        <dbReference type="ARBA" id="ARBA00023170"/>
    </source>
</evidence>
<dbReference type="SUPFAM" id="SSF52200">
    <property type="entry name" value="Toll/Interleukin receptor TIR domain"/>
    <property type="match status" value="1"/>
</dbReference>
<keyword evidence="5 12" id="KW-0732">Signal</keyword>
<dbReference type="SMART" id="SM00364">
    <property type="entry name" value="LRR_BAC"/>
    <property type="match status" value="3"/>
</dbReference>
<dbReference type="GeneID" id="20240693"/>
<comment type="similarity">
    <text evidence="2">Belongs to the Toll-like receptor family.</text>
</comment>
<evidence type="ECO:0000256" key="3">
    <source>
        <dbReference type="ARBA" id="ARBA00022614"/>
    </source>
</evidence>
<dbReference type="Gene3D" id="3.40.50.10140">
    <property type="entry name" value="Toll/interleukin-1 receptor homology (TIR) domain"/>
    <property type="match status" value="1"/>
</dbReference>
<keyword evidence="3" id="KW-0433">Leucine-rich repeat</keyword>
<evidence type="ECO:0000256" key="11">
    <source>
        <dbReference type="SAM" id="Phobius"/>
    </source>
</evidence>
<evidence type="ECO:0000256" key="5">
    <source>
        <dbReference type="ARBA" id="ARBA00022729"/>
    </source>
</evidence>
<dbReference type="KEGG" id="lgi:LOTGIDRAFT_167776"/>
<evidence type="ECO:0000256" key="8">
    <source>
        <dbReference type="ARBA" id="ARBA00023136"/>
    </source>
</evidence>
<gene>
    <name evidence="14" type="ORF">LOTGIDRAFT_167776</name>
</gene>
<dbReference type="AlphaFoldDB" id="V3ZXT7"/>
<dbReference type="GO" id="GO:0038023">
    <property type="term" value="F:signaling receptor activity"/>
    <property type="evidence" value="ECO:0007669"/>
    <property type="project" value="TreeGrafter"/>
</dbReference>
<feature type="transmembrane region" description="Helical" evidence="11">
    <location>
        <begin position="505"/>
        <end position="527"/>
    </location>
</feature>
<evidence type="ECO:0000259" key="13">
    <source>
        <dbReference type="PROSITE" id="PS50104"/>
    </source>
</evidence>
<dbReference type="PROSITE" id="PS50104">
    <property type="entry name" value="TIR"/>
    <property type="match status" value="1"/>
</dbReference>
<dbReference type="InterPro" id="IPR000157">
    <property type="entry name" value="TIR_dom"/>
</dbReference>
<dbReference type="GO" id="GO:0007165">
    <property type="term" value="P:signal transduction"/>
    <property type="evidence" value="ECO:0007669"/>
    <property type="project" value="InterPro"/>
</dbReference>
<dbReference type="InterPro" id="IPR001611">
    <property type="entry name" value="Leu-rich_rpt"/>
</dbReference>
<name>V3ZXT7_LOTGI</name>
<evidence type="ECO:0000256" key="7">
    <source>
        <dbReference type="ARBA" id="ARBA00022989"/>
    </source>
</evidence>
<dbReference type="SMART" id="SM00369">
    <property type="entry name" value="LRR_TYP"/>
    <property type="match status" value="4"/>
</dbReference>
<dbReference type="OrthoDB" id="6107924at2759"/>
<evidence type="ECO:0000313" key="14">
    <source>
        <dbReference type="EMBL" id="ESO85801.1"/>
    </source>
</evidence>
<dbReference type="InterPro" id="IPR000483">
    <property type="entry name" value="Cys-rich_flank_reg_C"/>
</dbReference>
<reference evidence="14 15" key="1">
    <citation type="journal article" date="2013" name="Nature">
        <title>Insights into bilaterian evolution from three spiralian genomes.</title>
        <authorList>
            <person name="Simakov O."/>
            <person name="Marletaz F."/>
            <person name="Cho S.J."/>
            <person name="Edsinger-Gonzales E."/>
            <person name="Havlak P."/>
            <person name="Hellsten U."/>
            <person name="Kuo D.H."/>
            <person name="Larsson T."/>
            <person name="Lv J."/>
            <person name="Arendt D."/>
            <person name="Savage R."/>
            <person name="Osoegawa K."/>
            <person name="de Jong P."/>
            <person name="Grimwood J."/>
            <person name="Chapman J.A."/>
            <person name="Shapiro H."/>
            <person name="Aerts A."/>
            <person name="Otillar R.P."/>
            <person name="Terry A.Y."/>
            <person name="Boore J.L."/>
            <person name="Grigoriev I.V."/>
            <person name="Lindberg D.R."/>
            <person name="Seaver E.C."/>
            <person name="Weisblat D.A."/>
            <person name="Putnam N.H."/>
            <person name="Rokhsar D.S."/>
        </authorList>
    </citation>
    <scope>NUCLEOTIDE SEQUENCE [LARGE SCALE GENOMIC DNA]</scope>
</reference>
<feature type="domain" description="TIR" evidence="13">
    <location>
        <begin position="560"/>
        <end position="713"/>
    </location>
</feature>
<keyword evidence="9" id="KW-0675">Receptor</keyword>